<gene>
    <name evidence="4" type="primary">LOC18597854</name>
</gene>
<reference evidence="4" key="2">
    <citation type="submission" date="2025-08" db="UniProtKB">
        <authorList>
            <consortium name="RefSeq"/>
        </authorList>
    </citation>
    <scope>IDENTIFICATION</scope>
</reference>
<organism evidence="3 4">
    <name type="scientific">Theobroma cacao</name>
    <name type="common">Cacao</name>
    <name type="synonym">Cocoa</name>
    <dbReference type="NCBI Taxonomy" id="3641"/>
    <lineage>
        <taxon>Eukaryota</taxon>
        <taxon>Viridiplantae</taxon>
        <taxon>Streptophyta</taxon>
        <taxon>Embryophyta</taxon>
        <taxon>Tracheophyta</taxon>
        <taxon>Spermatophyta</taxon>
        <taxon>Magnoliopsida</taxon>
        <taxon>eudicotyledons</taxon>
        <taxon>Gunneridae</taxon>
        <taxon>Pentapetalae</taxon>
        <taxon>rosids</taxon>
        <taxon>malvids</taxon>
        <taxon>Malvales</taxon>
        <taxon>Malvaceae</taxon>
        <taxon>Byttnerioideae</taxon>
        <taxon>Theobroma</taxon>
    </lineage>
</organism>
<protein>
    <submittedName>
        <fullName evidence="4">Uncharacterized protein LOC18597854 isoform X1</fullName>
    </submittedName>
</protein>
<keyword evidence="1" id="KW-0472">Membrane</keyword>
<evidence type="ECO:0000313" key="3">
    <source>
        <dbReference type="Proteomes" id="UP000694886"/>
    </source>
</evidence>
<evidence type="ECO:0000259" key="2">
    <source>
        <dbReference type="Pfam" id="PF25829"/>
    </source>
</evidence>
<dbReference type="GeneID" id="18597854"/>
<reference evidence="3" key="1">
    <citation type="journal article" date="1997" name="Nucleic Acids Res.">
        <title>tRNAscan-SE: a program for improved detection of transfer RNA genes in genomic sequence.</title>
        <authorList>
            <person name="Lowe T.M."/>
            <person name="Eddy S.R."/>
        </authorList>
    </citation>
    <scope>NUCLEOTIDE SEQUENCE [LARGE SCALE GENOMIC DNA]</scope>
    <source>
        <strain evidence="3">r\B97-61/B2</strain>
    </source>
</reference>
<sequence>MTWRNLESMVLLAHPAYRRRSPRPITRSANRSFLPLLRSSLLAMSIRHLQNSRIFFRFLAWWILFSFFPGLISSAVVTLDSIEIFKTHELIGKPTVYFLCKGENRTELPDVTKTGVVYSFKGEESWQPLTELVSKKCKRCGFYEKDTIKADDIFAEWEFCSSDFKAPKYTLFKEEEFNATFHCPDCTSLPAASNTAPEKHDDGNGMHVAVVILISVLISTVTIVALVMAYKYWQKKKRQQDQARFLKLFEEGDDIEDELGLGTVI</sequence>
<feature type="transmembrane region" description="Helical" evidence="1">
    <location>
        <begin position="208"/>
        <end position="230"/>
    </location>
</feature>
<dbReference type="PANTHER" id="PTHR33780">
    <property type="entry name" value="EXPRESSED PROTEIN"/>
    <property type="match status" value="1"/>
</dbReference>
<dbReference type="Gramene" id="Tc05v2_t004350.1">
    <property type="protein sequence ID" value="Tc05v2_p004350.1"/>
    <property type="gene ID" value="Tc05v2_g004350"/>
</dbReference>
<evidence type="ECO:0000256" key="1">
    <source>
        <dbReference type="SAM" id="Phobius"/>
    </source>
</evidence>
<dbReference type="Proteomes" id="UP000694886">
    <property type="component" value="Chromosome 5"/>
</dbReference>
<proteinExistence type="predicted"/>
<keyword evidence="1" id="KW-0812">Transmembrane</keyword>
<dbReference type="AlphaFoldDB" id="A0AB32WJ10"/>
<feature type="domain" description="DUF7953" evidence="2">
    <location>
        <begin position="74"/>
        <end position="184"/>
    </location>
</feature>
<keyword evidence="1" id="KW-1133">Transmembrane helix</keyword>
<accession>A0AB32WJ10</accession>
<name>A0AB32WJ10_THECC</name>
<evidence type="ECO:0000313" key="4">
    <source>
        <dbReference type="RefSeq" id="XP_017977801.1"/>
    </source>
</evidence>
<dbReference type="RefSeq" id="XP_017977801.1">
    <property type="nucleotide sequence ID" value="XM_018122312.1"/>
</dbReference>
<dbReference type="InterPro" id="IPR057713">
    <property type="entry name" value="DUF7953"/>
</dbReference>
<dbReference type="PANTHER" id="PTHR33780:SF3">
    <property type="entry name" value="EXPRESSED PROTEIN"/>
    <property type="match status" value="1"/>
</dbReference>
<feature type="transmembrane region" description="Helical" evidence="1">
    <location>
        <begin position="54"/>
        <end position="77"/>
    </location>
</feature>
<dbReference type="Pfam" id="PF25829">
    <property type="entry name" value="DUF7953"/>
    <property type="match status" value="1"/>
</dbReference>